<name>A0ABY9YV59_9GAMM</name>
<dbReference type="EMBL" id="CP115541">
    <property type="protein sequence ID" value="WNH54420.1"/>
    <property type="molecule type" value="Genomic_DNA"/>
</dbReference>
<feature type="chain" id="PRO_5045505852" description="Secreted protein" evidence="2">
    <location>
        <begin position="25"/>
        <end position="230"/>
    </location>
</feature>
<reference evidence="3 4" key="1">
    <citation type="submission" date="2022-12" db="EMBL/GenBank/DDBJ databases">
        <title>Two new species, Stenotrophomonas aracearum and Stenotrophomonas oahuensis, isolated from Anthurium (Araceae family) in Hawaii.</title>
        <authorList>
            <person name="Chunag S.C."/>
            <person name="Dobhal S."/>
            <person name="Alvarez A."/>
            <person name="Arif M."/>
        </authorList>
    </citation>
    <scope>NUCLEOTIDE SEQUENCE [LARGE SCALE GENOMIC DNA]</scope>
    <source>
        <strain evidence="3 4">A5586</strain>
    </source>
</reference>
<keyword evidence="1" id="KW-0175">Coiled coil</keyword>
<evidence type="ECO:0000256" key="2">
    <source>
        <dbReference type="SAM" id="SignalP"/>
    </source>
</evidence>
<accession>A0ABY9YV59</accession>
<evidence type="ECO:0000313" key="3">
    <source>
        <dbReference type="EMBL" id="WNH54420.1"/>
    </source>
</evidence>
<feature type="signal peptide" evidence="2">
    <location>
        <begin position="1"/>
        <end position="24"/>
    </location>
</feature>
<evidence type="ECO:0000256" key="1">
    <source>
        <dbReference type="SAM" id="Coils"/>
    </source>
</evidence>
<feature type="coiled-coil region" evidence="1">
    <location>
        <begin position="81"/>
        <end position="115"/>
    </location>
</feature>
<dbReference type="RefSeq" id="WP_311193514.1">
    <property type="nucleotide sequence ID" value="NZ_CP115541.1"/>
</dbReference>
<evidence type="ECO:0000313" key="4">
    <source>
        <dbReference type="Proteomes" id="UP001302072"/>
    </source>
</evidence>
<keyword evidence="4" id="KW-1185">Reference proteome</keyword>
<organism evidence="3 4">
    <name type="scientific">Stenotrophomonas oahuensis</name>
    <dbReference type="NCBI Taxonomy" id="3003271"/>
    <lineage>
        <taxon>Bacteria</taxon>
        <taxon>Pseudomonadati</taxon>
        <taxon>Pseudomonadota</taxon>
        <taxon>Gammaproteobacteria</taxon>
        <taxon>Lysobacterales</taxon>
        <taxon>Lysobacteraceae</taxon>
        <taxon>Stenotrophomonas</taxon>
    </lineage>
</organism>
<proteinExistence type="predicted"/>
<keyword evidence="2" id="KW-0732">Signal</keyword>
<evidence type="ECO:0008006" key="5">
    <source>
        <dbReference type="Google" id="ProtNLM"/>
    </source>
</evidence>
<sequence>MSRFTTLSLTVTALALLLAAPALQAQQQQAPKYQRVQAKPKKLYCWNKGNERICSDALPQDAVNSAREEFGVKSGLRRGSVERTLTEEERATEAVAAAQRQLDQAAEETRKRTEQAMLSTYEDENDLRRVFTERTSILDNNVQTASYNVASLRDALVTLLSGAGDRELAGQPVTDKQTQDIRLRHTELVAQQRLQASFIAQREALDTEIEETLQRYRVLKGTAVANDPRG</sequence>
<gene>
    <name evidence="3" type="ORF">PDM29_09120</name>
</gene>
<protein>
    <recommendedName>
        <fullName evidence="5">Secreted protein</fullName>
    </recommendedName>
</protein>
<dbReference type="Proteomes" id="UP001302072">
    <property type="component" value="Chromosome"/>
</dbReference>